<dbReference type="InterPro" id="IPR036864">
    <property type="entry name" value="Zn2-C6_fun-type_DNA-bd_sf"/>
</dbReference>
<reference evidence="7 8" key="1">
    <citation type="submission" date="2017-05" db="EMBL/GenBank/DDBJ databases">
        <title>The Genome Sequence of Candida krusei Ckrusei653.</title>
        <authorList>
            <person name="Cuomo C."/>
            <person name="Forche A."/>
            <person name="Young S."/>
            <person name="Abouelleil A."/>
            <person name="Cao P."/>
            <person name="Chapman S."/>
            <person name="Cusick C."/>
            <person name="Shea T."/>
            <person name="Nusbaum C."/>
            <person name="Birren B."/>
        </authorList>
    </citation>
    <scope>NUCLEOTIDE SEQUENCE [LARGE SCALE GENOMIC DNA]</scope>
    <source>
        <strain evidence="7 8">Ckrusei653</strain>
    </source>
</reference>
<feature type="compositionally biased region" description="Low complexity" evidence="5">
    <location>
        <begin position="849"/>
        <end position="870"/>
    </location>
</feature>
<dbReference type="PROSITE" id="PS50048">
    <property type="entry name" value="ZN2_CY6_FUNGAL_2"/>
    <property type="match status" value="1"/>
</dbReference>
<dbReference type="VEuPathDB" id="FungiDB:C5L36_0E03400"/>
<feature type="region of interest" description="Disordered" evidence="5">
    <location>
        <begin position="840"/>
        <end position="870"/>
    </location>
</feature>
<feature type="region of interest" description="Disordered" evidence="5">
    <location>
        <begin position="445"/>
        <end position="465"/>
    </location>
</feature>
<dbReference type="EMBL" id="NHMM01000004">
    <property type="protein sequence ID" value="OUT21919.1"/>
    <property type="molecule type" value="Genomic_DNA"/>
</dbReference>
<evidence type="ECO:0000313" key="8">
    <source>
        <dbReference type="Proteomes" id="UP000195871"/>
    </source>
</evidence>
<proteinExistence type="predicted"/>
<keyword evidence="4" id="KW-0539">Nucleus</keyword>
<evidence type="ECO:0000256" key="4">
    <source>
        <dbReference type="ARBA" id="ARBA00023242"/>
    </source>
</evidence>
<evidence type="ECO:0000313" key="7">
    <source>
        <dbReference type="EMBL" id="OUT21919.1"/>
    </source>
</evidence>
<feature type="compositionally biased region" description="Low complexity" evidence="5">
    <location>
        <begin position="455"/>
        <end position="465"/>
    </location>
</feature>
<evidence type="ECO:0000256" key="2">
    <source>
        <dbReference type="ARBA" id="ARBA00023015"/>
    </source>
</evidence>
<keyword evidence="3" id="KW-0804">Transcription</keyword>
<dbReference type="CDD" id="cd00067">
    <property type="entry name" value="GAL4"/>
    <property type="match status" value="1"/>
</dbReference>
<comment type="caution">
    <text evidence="7">The sequence shown here is derived from an EMBL/GenBank/DDBJ whole genome shotgun (WGS) entry which is preliminary data.</text>
</comment>
<feature type="compositionally biased region" description="Polar residues" evidence="5">
    <location>
        <begin position="64"/>
        <end position="82"/>
    </location>
</feature>
<keyword evidence="2" id="KW-0805">Transcription regulation</keyword>
<evidence type="ECO:0000256" key="3">
    <source>
        <dbReference type="ARBA" id="ARBA00023163"/>
    </source>
</evidence>
<organism evidence="7 8">
    <name type="scientific">Pichia kudriavzevii</name>
    <name type="common">Yeast</name>
    <name type="synonym">Issatchenkia orientalis</name>
    <dbReference type="NCBI Taxonomy" id="4909"/>
    <lineage>
        <taxon>Eukaryota</taxon>
        <taxon>Fungi</taxon>
        <taxon>Dikarya</taxon>
        <taxon>Ascomycota</taxon>
        <taxon>Saccharomycotina</taxon>
        <taxon>Pichiomycetes</taxon>
        <taxon>Pichiales</taxon>
        <taxon>Pichiaceae</taxon>
        <taxon>Pichia</taxon>
    </lineage>
</organism>
<sequence length="977" mass="109594">MSVSQHRIPVVSESLVGDKSNKTTTNNNTENNTNNNTNNNSKQESIVTSPSQLNSLLNPSKSSTALSRMDQQQKSVPPGSNISDKHLQSSKVHTSEATNVRNGEGVAADDEEEDEEEDEYSGKPNQTHSDSESMKIDGNVGIRSNQKTPRKRSKVSRACDECRRKKVRCNAILDPNTNEIQKICTNCEKSNDKCTFTRVPLKRGPNKGYNKKNINTSSPNRDPRSRSNSNPNPNSIPNPNPKSIKKSGSISGETNKPLSYLPISNEQNPSRQHFILPPLNSIPFRNPVEQNNQRPYPSSHPHPHPHPHPQQHQQQQQQQPLSPSPQAELYPTQQQIELRQHPQQHSPQQNAVSSNQQGIFWKVPVEMPSFSPEAINSRRRRGSVESISSLSSSGSNKRLMTGKGSFSSNTKSGFGVEASDSEDEFFSNNLNRLSRSNFQVPFKLQHSRRGSVDTNNESNRSSLSSIGSLNLSQSQLQAQPQSPIMPMSGVVLPPQVNDVRERIFTLLDSYYKTLYPQYPLVPPSMVMKNSIQSIIGSSEFSTVIDILHLSLQSVLTLTNSPEGLLHITRAYEIAISIFVSKSAIYSSTSAKIVLTSSLTLLNYAIVLSGYEYSLGFGVAFSFMKDWFVFREGYDSPSFVQLIQLVVLDSLYSLYFGVPRSNTVCFAIDGNFIESFFKEVEFPMDVDIEWVSIGLHLVVLNNKLQEMDTLGKLDSIEVTGTRYKFMAIIKLYYELFTYCQRLNVQQVINEYNSVIDNSTEFSSITEVLEKYIYNVELDISKITKKLTNLIDEQCDDLEITKPNVLISLILVKCYHISTNCEVLVNSLLTLNQMLDLSNNTNSGLNKNTISNNQTPSSTNESTSTRSRSSSINSVNVIRSGSASTQVYSLTDYNHRLLKLRDSIRGNIRRCLAINQTHRHCIEIMSQLERSPKPDINVPRTNSNSEIKYSVVIQSWIRLVNVFLTSEITKEGINGWCYA</sequence>
<feature type="region of interest" description="Disordered" evidence="5">
    <location>
        <begin position="372"/>
        <end position="411"/>
    </location>
</feature>
<feature type="region of interest" description="Disordered" evidence="5">
    <location>
        <begin position="198"/>
        <end position="328"/>
    </location>
</feature>
<dbReference type="InterPro" id="IPR050797">
    <property type="entry name" value="Carb_Metab_Trans_Reg"/>
</dbReference>
<name>A0A1Z8JMX7_PICKU</name>
<keyword evidence="1" id="KW-0862">Zinc</keyword>
<feature type="compositionally biased region" description="Low complexity" evidence="5">
    <location>
        <begin position="49"/>
        <end position="63"/>
    </location>
</feature>
<gene>
    <name evidence="7" type="ORF">CAS74_002903</name>
</gene>
<dbReference type="GO" id="GO:0008270">
    <property type="term" value="F:zinc ion binding"/>
    <property type="evidence" value="ECO:0007669"/>
    <property type="project" value="InterPro"/>
</dbReference>
<dbReference type="GO" id="GO:0000981">
    <property type="term" value="F:DNA-binding transcription factor activity, RNA polymerase II-specific"/>
    <property type="evidence" value="ECO:0007669"/>
    <property type="project" value="InterPro"/>
</dbReference>
<feature type="compositionally biased region" description="Low complexity" evidence="5">
    <location>
        <begin position="22"/>
        <end position="40"/>
    </location>
</feature>
<feature type="region of interest" description="Disordered" evidence="5">
    <location>
        <begin position="1"/>
        <end position="159"/>
    </location>
</feature>
<feature type="compositionally biased region" description="Low complexity" evidence="5">
    <location>
        <begin position="310"/>
        <end position="326"/>
    </location>
</feature>
<feature type="compositionally biased region" description="Acidic residues" evidence="5">
    <location>
        <begin position="107"/>
        <end position="119"/>
    </location>
</feature>
<dbReference type="Pfam" id="PF00172">
    <property type="entry name" value="Zn_clus"/>
    <property type="match status" value="1"/>
</dbReference>
<protein>
    <recommendedName>
        <fullName evidence="6">Zn(2)-C6 fungal-type domain-containing protein</fullName>
    </recommendedName>
</protein>
<dbReference type="Gene3D" id="4.10.240.10">
    <property type="entry name" value="Zn(2)-C6 fungal-type DNA-binding domain"/>
    <property type="match status" value="1"/>
</dbReference>
<dbReference type="PANTHER" id="PTHR31668">
    <property type="entry name" value="GLUCOSE TRANSPORT TRANSCRIPTION REGULATOR RGT1-RELATED-RELATED"/>
    <property type="match status" value="1"/>
</dbReference>
<dbReference type="Proteomes" id="UP000195871">
    <property type="component" value="Unassembled WGS sequence"/>
</dbReference>
<feature type="compositionally biased region" description="Polar residues" evidence="5">
    <location>
        <begin position="252"/>
        <end position="271"/>
    </location>
</feature>
<dbReference type="SUPFAM" id="SSF57701">
    <property type="entry name" value="Zn2/Cys6 DNA-binding domain"/>
    <property type="match status" value="1"/>
</dbReference>
<dbReference type="InterPro" id="IPR001138">
    <property type="entry name" value="Zn2Cys6_DnaBD"/>
</dbReference>
<feature type="compositionally biased region" description="Polar residues" evidence="5">
    <location>
        <begin position="89"/>
        <end position="101"/>
    </location>
</feature>
<dbReference type="SMART" id="SM00066">
    <property type="entry name" value="GAL4"/>
    <property type="match status" value="1"/>
</dbReference>
<feature type="domain" description="Zn(2)-C6 fungal-type" evidence="6">
    <location>
        <begin position="158"/>
        <end position="196"/>
    </location>
</feature>
<dbReference type="AlphaFoldDB" id="A0A1Z8JMX7"/>
<evidence type="ECO:0000259" key="6">
    <source>
        <dbReference type="PROSITE" id="PS50048"/>
    </source>
</evidence>
<evidence type="ECO:0000256" key="5">
    <source>
        <dbReference type="SAM" id="MobiDB-lite"/>
    </source>
</evidence>
<feature type="compositionally biased region" description="Low complexity" evidence="5">
    <location>
        <begin position="384"/>
        <end position="395"/>
    </location>
</feature>
<evidence type="ECO:0000256" key="1">
    <source>
        <dbReference type="ARBA" id="ARBA00022833"/>
    </source>
</evidence>
<accession>A0A1Z8JMX7</accession>